<dbReference type="NCBIfam" id="TIGR02087">
    <property type="entry name" value="LEUD_arch"/>
    <property type="match status" value="1"/>
</dbReference>
<evidence type="ECO:0000259" key="3">
    <source>
        <dbReference type="Pfam" id="PF00694"/>
    </source>
</evidence>
<dbReference type="AlphaFoldDB" id="A0A0F0CQZ2"/>
<comment type="caution">
    <text evidence="4">The sequence shown here is derived from an EMBL/GenBank/DDBJ whole genome shotgun (WGS) entry which is preliminary data.</text>
</comment>
<dbReference type="PANTHER" id="PTHR43345:SF2">
    <property type="entry name" value="3-ISOPROPYLMALATE DEHYDRATASE SMALL SUBUNIT 1"/>
    <property type="match status" value="1"/>
</dbReference>
<organism evidence="4 5">
    <name type="scientific">Candidatus Omnitrophus magneticus</name>
    <dbReference type="NCBI Taxonomy" id="1609969"/>
    <lineage>
        <taxon>Bacteria</taxon>
        <taxon>Pseudomonadati</taxon>
        <taxon>Candidatus Omnitrophota</taxon>
        <taxon>Candidatus Omnitrophus</taxon>
    </lineage>
</organism>
<evidence type="ECO:0000256" key="2">
    <source>
        <dbReference type="ARBA" id="ARBA00023239"/>
    </source>
</evidence>
<dbReference type="EMBL" id="JYNY01000092">
    <property type="protein sequence ID" value="KJJ85682.1"/>
    <property type="molecule type" value="Genomic_DNA"/>
</dbReference>
<comment type="similarity">
    <text evidence="1">Belongs to the LeuD family. LeuD type 2 subfamily.</text>
</comment>
<sequence length="163" mass="18748">MPQFSHRLKRQDNITTSDILTNIQDLRNKNLEDFSKKIFHNMEPDFLKKIKTGDFLVSGDNFGEGMDSEKAALALKNTGIKAVIAKSFDRNFFRDAFNAGLCVVECETTFIDDMDELELDLKHNRIKNLSKGINIEITPIHPKMIEFLDKGGVIEYFKNQKNF</sequence>
<evidence type="ECO:0000256" key="1">
    <source>
        <dbReference type="ARBA" id="ARBA00009869"/>
    </source>
</evidence>
<dbReference type="InterPro" id="IPR050075">
    <property type="entry name" value="LeuD"/>
</dbReference>
<reference evidence="4 5" key="1">
    <citation type="submission" date="2015-02" db="EMBL/GenBank/DDBJ databases">
        <title>Single-cell genomics of uncultivated deep-branching MTB reveals a conserved set of magnetosome genes.</title>
        <authorList>
            <person name="Kolinko S."/>
            <person name="Richter M."/>
            <person name="Glockner F.O."/>
            <person name="Brachmann A."/>
            <person name="Schuler D."/>
        </authorList>
    </citation>
    <scope>NUCLEOTIDE SEQUENCE [LARGE SCALE GENOMIC DNA]</scope>
    <source>
        <strain evidence="4">SKK-01</strain>
    </source>
</reference>
<dbReference type="Pfam" id="PF00694">
    <property type="entry name" value="Aconitase_C"/>
    <property type="match status" value="1"/>
</dbReference>
<feature type="domain" description="Aconitase A/isopropylmalate dehydratase small subunit swivel" evidence="3">
    <location>
        <begin position="18"/>
        <end position="105"/>
    </location>
</feature>
<gene>
    <name evidence="4" type="ORF">OMAG_000444</name>
</gene>
<keyword evidence="5" id="KW-1185">Reference proteome</keyword>
<dbReference type="Proteomes" id="UP000033428">
    <property type="component" value="Unassembled WGS sequence"/>
</dbReference>
<name>A0A0F0CQZ2_9BACT</name>
<dbReference type="InterPro" id="IPR015928">
    <property type="entry name" value="Aconitase/3IPM_dehydase_swvl"/>
</dbReference>
<keyword evidence="2 4" id="KW-0456">Lyase</keyword>
<evidence type="ECO:0000313" key="5">
    <source>
        <dbReference type="Proteomes" id="UP000033428"/>
    </source>
</evidence>
<dbReference type="InterPro" id="IPR011827">
    <property type="entry name" value="LeuD_type2/HacB/DmdB"/>
</dbReference>
<dbReference type="InterPro" id="IPR000573">
    <property type="entry name" value="AconitaseA/IPMdHydase_ssu_swvl"/>
</dbReference>
<protein>
    <submittedName>
        <fullName evidence="4">3-isopropylmalate dehydratase small subunit</fullName>
        <ecNumber evidence="4">4.2.1.-</ecNumber>
    </submittedName>
</protein>
<evidence type="ECO:0000313" key="4">
    <source>
        <dbReference type="EMBL" id="KJJ85682.1"/>
    </source>
</evidence>
<dbReference type="PANTHER" id="PTHR43345">
    <property type="entry name" value="3-ISOPROPYLMALATE DEHYDRATASE SMALL SUBUNIT 2-RELATED-RELATED"/>
    <property type="match status" value="1"/>
</dbReference>
<dbReference type="Gene3D" id="3.20.19.10">
    <property type="entry name" value="Aconitase, domain 4"/>
    <property type="match status" value="1"/>
</dbReference>
<proteinExistence type="inferred from homology"/>
<accession>A0A0F0CQZ2</accession>
<dbReference type="EC" id="4.2.1.-" evidence="4"/>
<dbReference type="GO" id="GO:0016836">
    <property type="term" value="F:hydro-lyase activity"/>
    <property type="evidence" value="ECO:0007669"/>
    <property type="project" value="InterPro"/>
</dbReference>
<dbReference type="SUPFAM" id="SSF52016">
    <property type="entry name" value="LeuD/IlvD-like"/>
    <property type="match status" value="1"/>
</dbReference>